<evidence type="ECO:0000313" key="6">
    <source>
        <dbReference type="EMBL" id="MPD04351.1"/>
    </source>
</evidence>
<organism evidence="6 7">
    <name type="scientific">Portunus trituberculatus</name>
    <name type="common">Swimming crab</name>
    <name type="synonym">Neptunus trituberculatus</name>
    <dbReference type="NCBI Taxonomy" id="210409"/>
    <lineage>
        <taxon>Eukaryota</taxon>
        <taxon>Metazoa</taxon>
        <taxon>Ecdysozoa</taxon>
        <taxon>Arthropoda</taxon>
        <taxon>Crustacea</taxon>
        <taxon>Multicrustacea</taxon>
        <taxon>Malacostraca</taxon>
        <taxon>Eumalacostraca</taxon>
        <taxon>Eucarida</taxon>
        <taxon>Decapoda</taxon>
        <taxon>Pleocyemata</taxon>
        <taxon>Brachyura</taxon>
        <taxon>Eubrachyura</taxon>
        <taxon>Portunoidea</taxon>
        <taxon>Portunidae</taxon>
        <taxon>Portuninae</taxon>
        <taxon>Portunus</taxon>
    </lineage>
</organism>
<evidence type="ECO:0000256" key="2">
    <source>
        <dbReference type="ARBA" id="ARBA00006219"/>
    </source>
</evidence>
<proteinExistence type="inferred from homology"/>
<dbReference type="OrthoDB" id="9973935at2759"/>
<evidence type="ECO:0000256" key="5">
    <source>
        <dbReference type="ARBA" id="ARBA00022777"/>
    </source>
</evidence>
<keyword evidence="4" id="KW-0808">Transferase</keyword>
<dbReference type="InterPro" id="IPR050249">
    <property type="entry name" value="Pseudomonas-type_ThrB"/>
</dbReference>
<dbReference type="PANTHER" id="PTHR21064">
    <property type="entry name" value="AMINOGLYCOSIDE PHOSPHOTRANSFERASE DOMAIN-CONTAINING PROTEIN-RELATED"/>
    <property type="match status" value="1"/>
</dbReference>
<comment type="similarity">
    <text evidence="2">Belongs to the aminoglycoside phosphotransferase family.</text>
</comment>
<name>A0A5B7K5M9_PORTR</name>
<dbReference type="AlphaFoldDB" id="A0A5B7K5M9"/>
<evidence type="ECO:0000313" key="7">
    <source>
        <dbReference type="Proteomes" id="UP000324222"/>
    </source>
</evidence>
<dbReference type="GO" id="GO:0019202">
    <property type="term" value="F:amino acid kinase activity"/>
    <property type="evidence" value="ECO:0007669"/>
    <property type="project" value="TreeGrafter"/>
</dbReference>
<reference evidence="6 7" key="1">
    <citation type="submission" date="2019-05" db="EMBL/GenBank/DDBJ databases">
        <title>Another draft genome of Portunus trituberculatus and its Hox gene families provides insights of decapod evolution.</title>
        <authorList>
            <person name="Jeong J.-H."/>
            <person name="Song I."/>
            <person name="Kim S."/>
            <person name="Choi T."/>
            <person name="Kim D."/>
            <person name="Ryu S."/>
            <person name="Kim W."/>
        </authorList>
    </citation>
    <scope>NUCLEOTIDE SEQUENCE [LARGE SCALE GENOMIC DNA]</scope>
    <source>
        <tissue evidence="6">Muscle</tissue>
    </source>
</reference>
<comment type="caution">
    <text evidence="6">The sequence shown here is derived from an EMBL/GenBank/DDBJ whole genome shotgun (WGS) entry which is preliminary data.</text>
</comment>
<dbReference type="EMBL" id="VSRR010140672">
    <property type="protein sequence ID" value="MPD04351.1"/>
    <property type="molecule type" value="Genomic_DNA"/>
</dbReference>
<keyword evidence="7" id="KW-1185">Reference proteome</keyword>
<accession>A0A5B7K5M9</accession>
<evidence type="ECO:0000256" key="4">
    <source>
        <dbReference type="ARBA" id="ARBA00022679"/>
    </source>
</evidence>
<dbReference type="PANTHER" id="PTHR21064:SF1">
    <property type="entry name" value="HYDROXYLYSINE KINASE"/>
    <property type="match status" value="1"/>
</dbReference>
<dbReference type="Proteomes" id="UP000324222">
    <property type="component" value="Unassembled WGS sequence"/>
</dbReference>
<comment type="subcellular location">
    <subcellularLocation>
        <location evidence="1">Cytoplasm</location>
    </subcellularLocation>
</comment>
<dbReference type="GO" id="GO:0005737">
    <property type="term" value="C:cytoplasm"/>
    <property type="evidence" value="ECO:0007669"/>
    <property type="project" value="UniProtKB-SubCell"/>
</dbReference>
<keyword evidence="5 6" id="KW-0418">Kinase</keyword>
<keyword evidence="3" id="KW-0963">Cytoplasm</keyword>
<evidence type="ECO:0000256" key="3">
    <source>
        <dbReference type="ARBA" id="ARBA00022490"/>
    </source>
</evidence>
<protein>
    <submittedName>
        <fullName evidence="6">Hydroxylysine kinase</fullName>
    </submittedName>
</protein>
<gene>
    <name evidence="6" type="primary">hykk</name>
    <name evidence="6" type="ORF">E2C01_100032</name>
</gene>
<evidence type="ECO:0000256" key="1">
    <source>
        <dbReference type="ARBA" id="ARBA00004496"/>
    </source>
</evidence>
<sequence length="131" mass="14430">MSDTAPSDRETGVLQPGQVIRPVLGKEAPTMLALKLFGLTVEGESSNPHIKEPSPDGYVLKVTNSLDSKKSKIMAAQVEMMLFLHSRGFKVSKPEKNVHGSHLIYAKISGDEGIKRKRVYVFLCECVKSMN</sequence>